<dbReference type="EMBL" id="ASHM01105615">
    <property type="protein sequence ID" value="PNX68530.1"/>
    <property type="molecule type" value="Genomic_DNA"/>
</dbReference>
<dbReference type="AlphaFoldDB" id="A0A2K3KQG8"/>
<protein>
    <submittedName>
        <fullName evidence="1">Uncharacterized protein</fullName>
    </submittedName>
</protein>
<organism evidence="1 2">
    <name type="scientific">Trifolium pratense</name>
    <name type="common">Red clover</name>
    <dbReference type="NCBI Taxonomy" id="57577"/>
    <lineage>
        <taxon>Eukaryota</taxon>
        <taxon>Viridiplantae</taxon>
        <taxon>Streptophyta</taxon>
        <taxon>Embryophyta</taxon>
        <taxon>Tracheophyta</taxon>
        <taxon>Spermatophyta</taxon>
        <taxon>Magnoliopsida</taxon>
        <taxon>eudicotyledons</taxon>
        <taxon>Gunneridae</taxon>
        <taxon>Pentapetalae</taxon>
        <taxon>rosids</taxon>
        <taxon>fabids</taxon>
        <taxon>Fabales</taxon>
        <taxon>Fabaceae</taxon>
        <taxon>Papilionoideae</taxon>
        <taxon>50 kb inversion clade</taxon>
        <taxon>NPAAA clade</taxon>
        <taxon>Hologalegina</taxon>
        <taxon>IRL clade</taxon>
        <taxon>Trifolieae</taxon>
        <taxon>Trifolium</taxon>
    </lineage>
</organism>
<gene>
    <name evidence="1" type="ORF">L195_g056218</name>
</gene>
<reference evidence="1 2" key="2">
    <citation type="journal article" date="2017" name="Front. Plant Sci.">
        <title>Gene Classification and Mining of Molecular Markers Useful in Red Clover (Trifolium pratense) Breeding.</title>
        <authorList>
            <person name="Istvanek J."/>
            <person name="Dluhosova J."/>
            <person name="Dluhos P."/>
            <person name="Patkova L."/>
            <person name="Nedelnik J."/>
            <person name="Repkova J."/>
        </authorList>
    </citation>
    <scope>NUCLEOTIDE SEQUENCE [LARGE SCALE GENOMIC DNA]</scope>
    <source>
        <strain evidence="2">cv. Tatra</strain>
        <tissue evidence="1">Young leaves</tissue>
    </source>
</reference>
<accession>A0A2K3KQG8</accession>
<reference evidence="1 2" key="1">
    <citation type="journal article" date="2014" name="Am. J. Bot.">
        <title>Genome assembly and annotation for red clover (Trifolium pratense; Fabaceae).</title>
        <authorList>
            <person name="Istvanek J."/>
            <person name="Jaros M."/>
            <person name="Krenek A."/>
            <person name="Repkova J."/>
        </authorList>
    </citation>
    <scope>NUCLEOTIDE SEQUENCE [LARGE SCALE GENOMIC DNA]</scope>
    <source>
        <strain evidence="2">cv. Tatra</strain>
        <tissue evidence="1">Young leaves</tissue>
    </source>
</reference>
<feature type="non-terminal residue" evidence="1">
    <location>
        <position position="74"/>
    </location>
</feature>
<name>A0A2K3KQG8_TRIPR</name>
<comment type="caution">
    <text evidence="1">The sequence shown here is derived from an EMBL/GenBank/DDBJ whole genome shotgun (WGS) entry which is preliminary data.</text>
</comment>
<proteinExistence type="predicted"/>
<dbReference type="Proteomes" id="UP000236291">
    <property type="component" value="Unassembled WGS sequence"/>
</dbReference>
<evidence type="ECO:0000313" key="1">
    <source>
        <dbReference type="EMBL" id="PNX68530.1"/>
    </source>
</evidence>
<sequence length="74" mass="8260">MADNNSLIHELQNDVKSHAAAIESIHTEMQELFRNAEAATAKRFSLFHEALESLMDKPKGESYHGANSSRSAFQ</sequence>
<evidence type="ECO:0000313" key="2">
    <source>
        <dbReference type="Proteomes" id="UP000236291"/>
    </source>
</evidence>